<sequence length="655" mass="74550">MAEKRKLLIEVEKTYKKVDEGIEVFEETMTKMYEANSENQRDKFQEDLKREIKKLQRLRDLIKGWQFSTDIKDKDKLTQYRKLIESKMEAFKDIERENKTKPHSKQGLSAEEKLDPREKEKSDTIEWLKGKIRVIQDDIDRTDVKMETLLTAATGRKRKGKDDSNKEKIEELKKHKERLNYHVTNLEVCMRLVTNDQKEAKEVMDVLHDALESYSEALDPESDMNPKELDPFGVYEELEIGDFIPQLAGVTTTSIDDEKDETGLTRSATGSPSLDDHKSRNPSTEKPVVPPIAAKVTRTSSNQADERSSLVSPVPLQTPPPSKPYNVAVAAVPSSGAKIITTHMNGPTLASIVKQASSPVPPGIVPSFPSNLSQSSGPPDTPKNFPSVPDSPKSAAEPLQTAIENIGSPRPLISQIVAPPLSTQPPQPMPPPSVSLKPLQDKLITSPPGIPTSQQISQQNSENLPMSADDVLLRELANINNDSNAETKTAEIPAWLGVSPLGRVILSAEQQTQIQRLEEAHRAMPHRFDSEPQRPQMPRIPYQGFPSYPQYQNPIFQTLDYYLRLSPETLLFIFYYMEGSKAQLLAAQALKKLSWRFHTKYLMWFQRHEEPKVITDEYEQGSYVYFDFERWAQRKKEQFMFEYRYLEDRDLSTLL</sequence>
<proteinExistence type="predicted"/>
<reference evidence="2" key="1">
    <citation type="submission" date="2022-11" db="UniProtKB">
        <authorList>
            <consortium name="WormBaseParasite"/>
        </authorList>
    </citation>
    <scope>IDENTIFICATION</scope>
</reference>
<name>A0AC34QNX7_9BILA</name>
<protein>
    <submittedName>
        <fullName evidence="2">CCR4-NOT transcription complex subunit 3</fullName>
    </submittedName>
</protein>
<dbReference type="Proteomes" id="UP000887576">
    <property type="component" value="Unplaced"/>
</dbReference>
<organism evidence="1 2">
    <name type="scientific">Panagrolaimus sp. JU765</name>
    <dbReference type="NCBI Taxonomy" id="591449"/>
    <lineage>
        <taxon>Eukaryota</taxon>
        <taxon>Metazoa</taxon>
        <taxon>Ecdysozoa</taxon>
        <taxon>Nematoda</taxon>
        <taxon>Chromadorea</taxon>
        <taxon>Rhabditida</taxon>
        <taxon>Tylenchina</taxon>
        <taxon>Panagrolaimomorpha</taxon>
        <taxon>Panagrolaimoidea</taxon>
        <taxon>Panagrolaimidae</taxon>
        <taxon>Panagrolaimus</taxon>
    </lineage>
</organism>
<evidence type="ECO:0000313" key="1">
    <source>
        <dbReference type="Proteomes" id="UP000887576"/>
    </source>
</evidence>
<accession>A0AC34QNX7</accession>
<evidence type="ECO:0000313" key="2">
    <source>
        <dbReference type="WBParaSite" id="JU765_v2.g18203.t1"/>
    </source>
</evidence>
<dbReference type="WBParaSite" id="JU765_v2.g18203.t1">
    <property type="protein sequence ID" value="JU765_v2.g18203.t1"/>
    <property type="gene ID" value="JU765_v2.g18203"/>
</dbReference>